<evidence type="ECO:0000256" key="1">
    <source>
        <dbReference type="SAM" id="MobiDB-lite"/>
    </source>
</evidence>
<dbReference type="AlphaFoldDB" id="A0A556S983"/>
<accession>A0A556S983</accession>
<feature type="region of interest" description="Disordered" evidence="1">
    <location>
        <begin position="83"/>
        <end position="141"/>
    </location>
</feature>
<comment type="caution">
    <text evidence="2">The sequence shown here is derived from an EMBL/GenBank/DDBJ whole genome shotgun (WGS) entry which is preliminary data.</text>
</comment>
<protein>
    <submittedName>
        <fullName evidence="2">Uncharacterized protein</fullName>
    </submittedName>
</protein>
<dbReference type="RefSeq" id="WP_144092785.1">
    <property type="nucleotide sequence ID" value="NZ_CAMLBV010000020.1"/>
</dbReference>
<sequence>MLKDSWFLGDHNLDSSLNPQKCFQSVFNLASGLSKIMLDKSFYCKILLISASIFVGLSINDVTALNVRTANVIQANPTYLVNTEEAETQSSSTLSDESVNSESEDESNTDDELEDESELDDDQMIEVTPVSGSNHLIKSIN</sequence>
<name>A0A556S983_9GAMM</name>
<reference evidence="2 3" key="1">
    <citation type="submission" date="2019-07" db="EMBL/GenBank/DDBJ databases">
        <title>Gilliamella genomes.</title>
        <authorList>
            <person name="Zheng H."/>
        </authorList>
    </citation>
    <scope>NUCLEOTIDE SEQUENCE [LARGE SCALE GENOMIC DNA]</scope>
    <source>
        <strain evidence="2 3">W8127</strain>
    </source>
</reference>
<dbReference type="EMBL" id="VMHM01000015">
    <property type="protein sequence ID" value="TSJ97674.1"/>
    <property type="molecule type" value="Genomic_DNA"/>
</dbReference>
<feature type="compositionally biased region" description="Acidic residues" evidence="1">
    <location>
        <begin position="102"/>
        <end position="124"/>
    </location>
</feature>
<evidence type="ECO:0000313" key="3">
    <source>
        <dbReference type="Proteomes" id="UP000319483"/>
    </source>
</evidence>
<organism evidence="2 3">
    <name type="scientific">Gilliamella apicola</name>
    <dbReference type="NCBI Taxonomy" id="1196095"/>
    <lineage>
        <taxon>Bacteria</taxon>
        <taxon>Pseudomonadati</taxon>
        <taxon>Pseudomonadota</taxon>
        <taxon>Gammaproteobacteria</taxon>
        <taxon>Orbales</taxon>
        <taxon>Orbaceae</taxon>
        <taxon>Gilliamella</taxon>
    </lineage>
</organism>
<gene>
    <name evidence="2" type="ORF">FPQ15_11250</name>
</gene>
<proteinExistence type="predicted"/>
<dbReference type="Proteomes" id="UP000319483">
    <property type="component" value="Unassembled WGS sequence"/>
</dbReference>
<evidence type="ECO:0000313" key="2">
    <source>
        <dbReference type="EMBL" id="TSJ97674.1"/>
    </source>
</evidence>
<feature type="compositionally biased region" description="Polar residues" evidence="1">
    <location>
        <begin position="130"/>
        <end position="141"/>
    </location>
</feature>